<dbReference type="PANTHER" id="PTHR24220">
    <property type="entry name" value="IMPORT ATP-BINDING PROTEIN"/>
    <property type="match status" value="1"/>
</dbReference>
<sequence length="240" mass="25318">MTTPTTTAGREGTGREQSGLRLTGVTLVLGDGDTAVTALDGVDLTVRPGEFVAVVGPSGSGKSSLLAVAGGLQRPTSGTVHVDDTELTALNDRGRTAARRRHIGYVFQQSNLLASLTVREQLLLPLHIDGRLDDAARKRADELIAAVDLTHRAGARPHQLSGGERQRAGLARALMTSPSVLLVDEPTSALDRARAAEAVRLLAEQTHAQSTATVMVTHDTATLDAADRVHEMMDGRLTRA</sequence>
<dbReference type="InterPro" id="IPR015854">
    <property type="entry name" value="ABC_transpr_LolD-like"/>
</dbReference>
<dbReference type="Proteomes" id="UP001501358">
    <property type="component" value="Unassembled WGS sequence"/>
</dbReference>
<dbReference type="InterPro" id="IPR003439">
    <property type="entry name" value="ABC_transporter-like_ATP-bd"/>
</dbReference>
<dbReference type="InterPro" id="IPR027417">
    <property type="entry name" value="P-loop_NTPase"/>
</dbReference>
<evidence type="ECO:0000259" key="4">
    <source>
        <dbReference type="PROSITE" id="PS50893"/>
    </source>
</evidence>
<dbReference type="PROSITE" id="PS00211">
    <property type="entry name" value="ABC_TRANSPORTER_1"/>
    <property type="match status" value="1"/>
</dbReference>
<organism evidence="5 6">
    <name type="scientific">Streptomyces thermolineatus</name>
    <dbReference type="NCBI Taxonomy" id="44033"/>
    <lineage>
        <taxon>Bacteria</taxon>
        <taxon>Bacillati</taxon>
        <taxon>Actinomycetota</taxon>
        <taxon>Actinomycetes</taxon>
        <taxon>Kitasatosporales</taxon>
        <taxon>Streptomycetaceae</taxon>
        <taxon>Streptomyces</taxon>
    </lineage>
</organism>
<reference evidence="6" key="1">
    <citation type="journal article" date="2019" name="Int. J. Syst. Evol. Microbiol.">
        <title>The Global Catalogue of Microorganisms (GCM) 10K type strain sequencing project: providing services to taxonomists for standard genome sequencing and annotation.</title>
        <authorList>
            <consortium name="The Broad Institute Genomics Platform"/>
            <consortium name="The Broad Institute Genome Sequencing Center for Infectious Disease"/>
            <person name="Wu L."/>
            <person name="Ma J."/>
        </authorList>
    </citation>
    <scope>NUCLEOTIDE SEQUENCE [LARGE SCALE GENOMIC DNA]</scope>
    <source>
        <strain evidence="6">JCM 6307</strain>
    </source>
</reference>
<dbReference type="PANTHER" id="PTHR24220:SF685">
    <property type="entry name" value="ABC TRANSPORTER RELATED"/>
    <property type="match status" value="1"/>
</dbReference>
<keyword evidence="3 5" id="KW-0067">ATP-binding</keyword>
<dbReference type="PROSITE" id="PS50893">
    <property type="entry name" value="ABC_TRANSPORTER_2"/>
    <property type="match status" value="1"/>
</dbReference>
<dbReference type="SMART" id="SM00382">
    <property type="entry name" value="AAA"/>
    <property type="match status" value="1"/>
</dbReference>
<dbReference type="SUPFAM" id="SSF52540">
    <property type="entry name" value="P-loop containing nucleoside triphosphate hydrolases"/>
    <property type="match status" value="1"/>
</dbReference>
<evidence type="ECO:0000256" key="2">
    <source>
        <dbReference type="ARBA" id="ARBA00022741"/>
    </source>
</evidence>
<evidence type="ECO:0000256" key="3">
    <source>
        <dbReference type="ARBA" id="ARBA00022840"/>
    </source>
</evidence>
<proteinExistence type="predicted"/>
<dbReference type="CDD" id="cd03255">
    <property type="entry name" value="ABC_MJ0796_LolCDE_FtsE"/>
    <property type="match status" value="1"/>
</dbReference>
<keyword evidence="2" id="KW-0547">Nucleotide-binding</keyword>
<evidence type="ECO:0000313" key="5">
    <source>
        <dbReference type="EMBL" id="GAA2478640.1"/>
    </source>
</evidence>
<evidence type="ECO:0000313" key="6">
    <source>
        <dbReference type="Proteomes" id="UP001501358"/>
    </source>
</evidence>
<keyword evidence="6" id="KW-1185">Reference proteome</keyword>
<protein>
    <submittedName>
        <fullName evidence="5">ABC transporter ATP-binding protein</fullName>
    </submittedName>
</protein>
<dbReference type="EMBL" id="BAAATA010000005">
    <property type="protein sequence ID" value="GAA2478640.1"/>
    <property type="molecule type" value="Genomic_DNA"/>
</dbReference>
<dbReference type="Gene3D" id="3.40.50.300">
    <property type="entry name" value="P-loop containing nucleotide triphosphate hydrolases"/>
    <property type="match status" value="1"/>
</dbReference>
<accession>A0ABP5YC54</accession>
<comment type="caution">
    <text evidence="5">The sequence shown here is derived from an EMBL/GenBank/DDBJ whole genome shotgun (WGS) entry which is preliminary data.</text>
</comment>
<dbReference type="InterPro" id="IPR017871">
    <property type="entry name" value="ABC_transporter-like_CS"/>
</dbReference>
<keyword evidence="1" id="KW-0813">Transport</keyword>
<dbReference type="Pfam" id="PF00005">
    <property type="entry name" value="ABC_tran"/>
    <property type="match status" value="1"/>
</dbReference>
<dbReference type="RefSeq" id="WP_344382185.1">
    <property type="nucleotide sequence ID" value="NZ_BAAATA010000005.1"/>
</dbReference>
<feature type="domain" description="ABC transporter" evidence="4">
    <location>
        <begin position="20"/>
        <end position="240"/>
    </location>
</feature>
<evidence type="ECO:0000256" key="1">
    <source>
        <dbReference type="ARBA" id="ARBA00022448"/>
    </source>
</evidence>
<gene>
    <name evidence="5" type="ORF">GCM10010406_13520</name>
</gene>
<dbReference type="InterPro" id="IPR017911">
    <property type="entry name" value="MacB-like_ATP-bd"/>
</dbReference>
<dbReference type="InterPro" id="IPR003593">
    <property type="entry name" value="AAA+_ATPase"/>
</dbReference>
<dbReference type="GO" id="GO:0005524">
    <property type="term" value="F:ATP binding"/>
    <property type="evidence" value="ECO:0007669"/>
    <property type="project" value="UniProtKB-KW"/>
</dbReference>
<name>A0ABP5YC54_9ACTN</name>